<evidence type="ECO:0000259" key="10">
    <source>
        <dbReference type="PROSITE" id="PS50071"/>
    </source>
</evidence>
<dbReference type="Pfam" id="PF07526">
    <property type="entry name" value="POX"/>
    <property type="match status" value="1"/>
</dbReference>
<protein>
    <recommendedName>
        <fullName evidence="10">Homeobox domain-containing protein</fullName>
    </recommendedName>
</protein>
<feature type="region of interest" description="Disordered" evidence="9">
    <location>
        <begin position="456"/>
        <end position="484"/>
    </location>
</feature>
<dbReference type="InterPro" id="IPR009057">
    <property type="entry name" value="Homeodomain-like_sf"/>
</dbReference>
<dbReference type="SMART" id="SM00574">
    <property type="entry name" value="POX"/>
    <property type="match status" value="1"/>
</dbReference>
<feature type="compositionally biased region" description="Polar residues" evidence="9">
    <location>
        <begin position="463"/>
        <end position="474"/>
    </location>
</feature>
<reference evidence="11 12" key="1">
    <citation type="submission" date="2024-05" db="EMBL/GenBank/DDBJ databases">
        <title>Haplotype-resolved chromosome-level genome assembly of Huyou (Citrus changshanensis).</title>
        <authorList>
            <person name="Miao C."/>
            <person name="Chen W."/>
            <person name="Wu Y."/>
            <person name="Wang L."/>
            <person name="Zhao S."/>
            <person name="Grierson D."/>
            <person name="Xu C."/>
            <person name="Chen K."/>
        </authorList>
    </citation>
    <scope>NUCLEOTIDE SEQUENCE [LARGE SCALE GENOMIC DNA]</scope>
    <source>
        <strain evidence="11">01-14</strain>
        <tissue evidence="11">Leaf</tissue>
    </source>
</reference>
<feature type="DNA-binding region" description="Homeobox" evidence="8">
    <location>
        <begin position="408"/>
        <end position="448"/>
    </location>
</feature>
<dbReference type="GO" id="GO:0005634">
    <property type="term" value="C:nucleus"/>
    <property type="evidence" value="ECO:0007669"/>
    <property type="project" value="UniProtKB-SubCell"/>
</dbReference>
<evidence type="ECO:0000256" key="5">
    <source>
        <dbReference type="ARBA" id="ARBA00023155"/>
    </source>
</evidence>
<keyword evidence="3" id="KW-0805">Transcription regulation</keyword>
<feature type="domain" description="Homeobox" evidence="10">
    <location>
        <begin position="406"/>
        <end position="447"/>
    </location>
</feature>
<keyword evidence="4 8" id="KW-0238">DNA-binding</keyword>
<evidence type="ECO:0000256" key="6">
    <source>
        <dbReference type="ARBA" id="ARBA00023163"/>
    </source>
</evidence>
<evidence type="ECO:0000256" key="2">
    <source>
        <dbReference type="ARBA" id="ARBA00006454"/>
    </source>
</evidence>
<gene>
    <name evidence="11" type="ORF">WN944_008761</name>
</gene>
<accession>A0AAP0QVJ7</accession>
<evidence type="ECO:0000256" key="8">
    <source>
        <dbReference type="PROSITE-ProRule" id="PRU00108"/>
    </source>
</evidence>
<dbReference type="InterPro" id="IPR001356">
    <property type="entry name" value="HD"/>
</dbReference>
<dbReference type="Proteomes" id="UP001428341">
    <property type="component" value="Unassembled WGS sequence"/>
</dbReference>
<dbReference type="SUPFAM" id="SSF46689">
    <property type="entry name" value="Homeodomain-like"/>
    <property type="match status" value="1"/>
</dbReference>
<dbReference type="GO" id="GO:0006355">
    <property type="term" value="P:regulation of DNA-templated transcription"/>
    <property type="evidence" value="ECO:0007669"/>
    <property type="project" value="InterPro"/>
</dbReference>
<comment type="similarity">
    <text evidence="2">Belongs to the TALE/BELL homeobox family.</text>
</comment>
<evidence type="ECO:0000313" key="12">
    <source>
        <dbReference type="Proteomes" id="UP001428341"/>
    </source>
</evidence>
<comment type="subcellular location">
    <subcellularLocation>
        <location evidence="1 8">Nucleus</location>
    </subcellularLocation>
</comment>
<comment type="caution">
    <text evidence="11">The sequence shown here is derived from an EMBL/GenBank/DDBJ whole genome shotgun (WGS) entry which is preliminary data.</text>
</comment>
<evidence type="ECO:0000256" key="4">
    <source>
        <dbReference type="ARBA" id="ARBA00023125"/>
    </source>
</evidence>
<dbReference type="InterPro" id="IPR008422">
    <property type="entry name" value="KN_HD"/>
</dbReference>
<proteinExistence type="inferred from homology"/>
<evidence type="ECO:0000256" key="7">
    <source>
        <dbReference type="ARBA" id="ARBA00023242"/>
    </source>
</evidence>
<dbReference type="Pfam" id="PF05920">
    <property type="entry name" value="Homeobox_KN"/>
    <property type="match status" value="1"/>
</dbReference>
<dbReference type="Gene3D" id="1.10.10.60">
    <property type="entry name" value="Homeodomain-like"/>
    <property type="match status" value="1"/>
</dbReference>
<dbReference type="SMART" id="SM00389">
    <property type="entry name" value="HOX"/>
    <property type="match status" value="1"/>
</dbReference>
<evidence type="ECO:0000256" key="9">
    <source>
        <dbReference type="SAM" id="MobiDB-lite"/>
    </source>
</evidence>
<evidence type="ECO:0000313" key="11">
    <source>
        <dbReference type="EMBL" id="KAK9216751.1"/>
    </source>
</evidence>
<keyword evidence="6" id="KW-0804">Transcription</keyword>
<keyword evidence="5 8" id="KW-0371">Homeobox</keyword>
<organism evidence="11 12">
    <name type="scientific">Citrus x changshan-huyou</name>
    <dbReference type="NCBI Taxonomy" id="2935761"/>
    <lineage>
        <taxon>Eukaryota</taxon>
        <taxon>Viridiplantae</taxon>
        <taxon>Streptophyta</taxon>
        <taxon>Embryophyta</taxon>
        <taxon>Tracheophyta</taxon>
        <taxon>Spermatophyta</taxon>
        <taxon>Magnoliopsida</taxon>
        <taxon>eudicotyledons</taxon>
        <taxon>Gunneridae</taxon>
        <taxon>Pentapetalae</taxon>
        <taxon>rosids</taxon>
        <taxon>malvids</taxon>
        <taxon>Sapindales</taxon>
        <taxon>Rutaceae</taxon>
        <taxon>Aurantioideae</taxon>
        <taxon>Citrus</taxon>
    </lineage>
</organism>
<dbReference type="EMBL" id="JBCGBO010000003">
    <property type="protein sequence ID" value="KAK9216751.1"/>
    <property type="molecule type" value="Genomic_DNA"/>
</dbReference>
<sequence length="484" mass="54379">MSLLPPVLFCRQVEGYHHYIHILINYESLLVSVSLNAGYYRFSLTLSSGTMVSKDSPPNPASNMLHQFIISDSITAQNLANQHFDTYGSALRGNNILPHSFGVLPSIQSLGERISRSMDLVHVHAPAVAEESSEISHTRHLMDLLGASNETNDQSQRLSLSLGSHMLVPSGHYNQSPNYLFYGDEAREVCNPGVDQHVTESFAYAVGNSRFLRPAQSLLEEVVNVGKNIDMSDERYISKLYHGSRRGGLRLSSELKAEMCNTGTLSAEKQELHLRIAKLISLLEEVESKYEIYYNQMEEVVSSYEVIAGLGAAKSYTSLALQAMSRHFCSLRDAIISQINIASRRFYQDLPKISSGLSQLSLFDREARHHRMSLQQLGMFHSQRQVWRPIRGLPETSVGILRSWLFEHFLHPYPNDSEKQLLASQTGLTKNQVSNWFINARVRLWKPMIEEMYREEFADSSEDSNPSFAGSSATREGGADQAGD</sequence>
<dbReference type="AlphaFoldDB" id="A0AAP0QVJ7"/>
<name>A0AAP0QVJ7_9ROSI</name>
<dbReference type="CDD" id="cd00086">
    <property type="entry name" value="homeodomain"/>
    <property type="match status" value="1"/>
</dbReference>
<dbReference type="PANTHER" id="PTHR11850">
    <property type="entry name" value="HOMEOBOX PROTEIN TRANSCRIPTION FACTORS"/>
    <property type="match status" value="1"/>
</dbReference>
<dbReference type="PROSITE" id="PS50071">
    <property type="entry name" value="HOMEOBOX_2"/>
    <property type="match status" value="1"/>
</dbReference>
<evidence type="ECO:0000256" key="1">
    <source>
        <dbReference type="ARBA" id="ARBA00004123"/>
    </source>
</evidence>
<dbReference type="GO" id="GO:0003677">
    <property type="term" value="F:DNA binding"/>
    <property type="evidence" value="ECO:0007669"/>
    <property type="project" value="UniProtKB-UniRule"/>
</dbReference>
<dbReference type="InterPro" id="IPR050224">
    <property type="entry name" value="TALE_homeobox"/>
</dbReference>
<dbReference type="InterPro" id="IPR006563">
    <property type="entry name" value="POX_dom"/>
</dbReference>
<evidence type="ECO:0000256" key="3">
    <source>
        <dbReference type="ARBA" id="ARBA00023015"/>
    </source>
</evidence>
<keyword evidence="7 8" id="KW-0539">Nucleus</keyword>
<keyword evidence="12" id="KW-1185">Reference proteome</keyword>